<keyword evidence="3" id="KW-0547">Nucleotide-binding</keyword>
<dbReference type="GO" id="GO:0005886">
    <property type="term" value="C:plasma membrane"/>
    <property type="evidence" value="ECO:0007669"/>
    <property type="project" value="TreeGrafter"/>
</dbReference>
<evidence type="ECO:0000256" key="3">
    <source>
        <dbReference type="ARBA" id="ARBA00022741"/>
    </source>
</evidence>
<dbReference type="AlphaFoldDB" id="A0A964DYF1"/>
<dbReference type="InterPro" id="IPR003439">
    <property type="entry name" value="ABC_transporter-like_ATP-bd"/>
</dbReference>
<feature type="domain" description="ABC transporter" evidence="7">
    <location>
        <begin position="6"/>
        <end position="250"/>
    </location>
</feature>
<dbReference type="GO" id="GO:0016887">
    <property type="term" value="F:ATP hydrolysis activity"/>
    <property type="evidence" value="ECO:0007669"/>
    <property type="project" value="InterPro"/>
</dbReference>
<evidence type="ECO:0000256" key="6">
    <source>
        <dbReference type="ARBA" id="ARBA00023136"/>
    </source>
</evidence>
<dbReference type="InterPro" id="IPR015854">
    <property type="entry name" value="ABC_transpr_LolD-like"/>
</dbReference>
<evidence type="ECO:0000259" key="7">
    <source>
        <dbReference type="PROSITE" id="PS50893"/>
    </source>
</evidence>
<dbReference type="PANTHER" id="PTHR24220">
    <property type="entry name" value="IMPORT ATP-BINDING PROTEIN"/>
    <property type="match status" value="1"/>
</dbReference>
<protein>
    <submittedName>
        <fullName evidence="8">Phosphonate ABC transporter ATP-binding protein</fullName>
    </submittedName>
</protein>
<reference evidence="8" key="2">
    <citation type="submission" date="2021-01" db="EMBL/GenBank/DDBJ databases">
        <authorList>
            <person name="Mieszkin S."/>
            <person name="Pouder E."/>
            <person name="Alain K."/>
        </authorList>
    </citation>
    <scope>NUCLEOTIDE SEQUENCE</scope>
    <source>
        <strain evidence="8">HW T2.11</strain>
    </source>
</reference>
<dbReference type="SMART" id="SM00382">
    <property type="entry name" value="AAA"/>
    <property type="match status" value="1"/>
</dbReference>
<evidence type="ECO:0000256" key="2">
    <source>
        <dbReference type="ARBA" id="ARBA00022475"/>
    </source>
</evidence>
<keyword evidence="6" id="KW-0472">Membrane</keyword>
<evidence type="ECO:0000256" key="1">
    <source>
        <dbReference type="ARBA" id="ARBA00022448"/>
    </source>
</evidence>
<name>A0A964DYF1_9PROT</name>
<dbReference type="CDD" id="cd03256">
    <property type="entry name" value="ABC_PhnC_transporter"/>
    <property type="match status" value="1"/>
</dbReference>
<evidence type="ECO:0000256" key="4">
    <source>
        <dbReference type="ARBA" id="ARBA00022840"/>
    </source>
</evidence>
<keyword evidence="2" id="KW-1003">Cell membrane</keyword>
<dbReference type="Proteomes" id="UP000708298">
    <property type="component" value="Unassembled WGS sequence"/>
</dbReference>
<sequence>MSQPLIEVSGLAMRYPTGRMALTDASLTVNAGELVVILGANGCGKSTLLRCVAGMLQPTAGRVTVAGSPISNLTGQRLADARMALGMVFQNANLVKRRSVIANVMAGTLGRHRNWKTALGLLPHSERPFAERCLDEVGLLGFADQRAGTLSGGQAQRCSVARALAQRPLALLADEPVAALDPEAAEGLMSLLKRLAHEDGLGILCVLHQPDLARRHADRILGMKDGRVLFDEKPSDVQEVAVSALYAKAPLETLPA</sequence>
<organism evidence="8 9">
    <name type="scientific">Acidisoma silvae</name>
    <dbReference type="NCBI Taxonomy" id="2802396"/>
    <lineage>
        <taxon>Bacteria</taxon>
        <taxon>Pseudomonadati</taxon>
        <taxon>Pseudomonadota</taxon>
        <taxon>Alphaproteobacteria</taxon>
        <taxon>Acetobacterales</taxon>
        <taxon>Acidocellaceae</taxon>
        <taxon>Acidisoma</taxon>
    </lineage>
</organism>
<proteinExistence type="predicted"/>
<evidence type="ECO:0000313" key="9">
    <source>
        <dbReference type="Proteomes" id="UP000708298"/>
    </source>
</evidence>
<gene>
    <name evidence="8" type="ORF">ASILVAE211_07125</name>
</gene>
<dbReference type="SUPFAM" id="SSF52540">
    <property type="entry name" value="P-loop containing nucleoside triphosphate hydrolases"/>
    <property type="match status" value="1"/>
</dbReference>
<keyword evidence="4 8" id="KW-0067">ATP-binding</keyword>
<dbReference type="GO" id="GO:0005524">
    <property type="term" value="F:ATP binding"/>
    <property type="evidence" value="ECO:0007669"/>
    <property type="project" value="UniProtKB-KW"/>
</dbReference>
<dbReference type="InterPro" id="IPR003593">
    <property type="entry name" value="AAA+_ATPase"/>
</dbReference>
<accession>A0A964DYF1</accession>
<dbReference type="RefSeq" id="WP_227320602.1">
    <property type="nucleotide sequence ID" value="NZ_JAESVB010000002.1"/>
</dbReference>
<dbReference type="Gene3D" id="3.40.50.300">
    <property type="entry name" value="P-loop containing nucleotide triphosphate hydrolases"/>
    <property type="match status" value="1"/>
</dbReference>
<evidence type="ECO:0000256" key="5">
    <source>
        <dbReference type="ARBA" id="ARBA00022967"/>
    </source>
</evidence>
<dbReference type="PROSITE" id="PS50893">
    <property type="entry name" value="ABC_TRANSPORTER_2"/>
    <property type="match status" value="1"/>
</dbReference>
<dbReference type="Pfam" id="PF00005">
    <property type="entry name" value="ABC_tran"/>
    <property type="match status" value="1"/>
</dbReference>
<dbReference type="GO" id="GO:0015416">
    <property type="term" value="F:ABC-type phosphonate transporter activity"/>
    <property type="evidence" value="ECO:0007669"/>
    <property type="project" value="InterPro"/>
</dbReference>
<dbReference type="InterPro" id="IPR012693">
    <property type="entry name" value="ABC_transpr_PhnC"/>
</dbReference>
<evidence type="ECO:0000313" key="8">
    <source>
        <dbReference type="EMBL" id="MCB8874949.1"/>
    </source>
</evidence>
<comment type="caution">
    <text evidence="8">The sequence shown here is derived from an EMBL/GenBank/DDBJ whole genome shotgun (WGS) entry which is preliminary data.</text>
</comment>
<dbReference type="EMBL" id="JAESVB010000002">
    <property type="protein sequence ID" value="MCB8874949.1"/>
    <property type="molecule type" value="Genomic_DNA"/>
</dbReference>
<dbReference type="InterPro" id="IPR027417">
    <property type="entry name" value="P-loop_NTPase"/>
</dbReference>
<keyword evidence="1" id="KW-0813">Transport</keyword>
<keyword evidence="5" id="KW-1278">Translocase</keyword>
<reference evidence="8" key="1">
    <citation type="journal article" date="2021" name="Microorganisms">
        <title>Acidisoma silvae sp. nov. and Acidisomacellulosilytica sp. nov., Two Acidophilic Bacteria Isolated from Decaying Wood, Hydrolyzing Cellulose and Producing Poly-3-hydroxybutyrate.</title>
        <authorList>
            <person name="Mieszkin S."/>
            <person name="Pouder E."/>
            <person name="Uroz S."/>
            <person name="Simon-Colin C."/>
            <person name="Alain K."/>
        </authorList>
    </citation>
    <scope>NUCLEOTIDE SEQUENCE</scope>
    <source>
        <strain evidence="8">HW T2.11</strain>
    </source>
</reference>
<keyword evidence="9" id="KW-1185">Reference proteome</keyword>